<sequence>MNKFRVWIKQRVKEAVCRELEKSVTANATI</sequence>
<protein>
    <submittedName>
        <fullName evidence="1">Uncharacterized protein</fullName>
    </submittedName>
</protein>
<reference evidence="1 2" key="1">
    <citation type="submission" date="2014-03" db="EMBL/GenBank/DDBJ databases">
        <title>Draft genome of the hookworm Oesophagostomum dentatum.</title>
        <authorList>
            <person name="Mitreva M."/>
        </authorList>
    </citation>
    <scope>NUCLEOTIDE SEQUENCE [LARGE SCALE GENOMIC DNA]</scope>
    <source>
        <strain evidence="1 2">OD-Hann</strain>
    </source>
</reference>
<name>A0A0B1S6F1_OESDE</name>
<proteinExistence type="predicted"/>
<gene>
    <name evidence="1" type="ORF">OESDEN_21586</name>
</gene>
<keyword evidence="2" id="KW-1185">Reference proteome</keyword>
<dbReference type="EMBL" id="KN608971">
    <property type="protein sequence ID" value="KHJ78790.1"/>
    <property type="molecule type" value="Genomic_DNA"/>
</dbReference>
<accession>A0A0B1S6F1</accession>
<evidence type="ECO:0000313" key="1">
    <source>
        <dbReference type="EMBL" id="KHJ78790.1"/>
    </source>
</evidence>
<dbReference type="AlphaFoldDB" id="A0A0B1S6F1"/>
<organism evidence="1 2">
    <name type="scientific">Oesophagostomum dentatum</name>
    <name type="common">Nodular worm</name>
    <dbReference type="NCBI Taxonomy" id="61180"/>
    <lineage>
        <taxon>Eukaryota</taxon>
        <taxon>Metazoa</taxon>
        <taxon>Ecdysozoa</taxon>
        <taxon>Nematoda</taxon>
        <taxon>Chromadorea</taxon>
        <taxon>Rhabditida</taxon>
        <taxon>Rhabditina</taxon>
        <taxon>Rhabditomorpha</taxon>
        <taxon>Strongyloidea</taxon>
        <taxon>Strongylidae</taxon>
        <taxon>Oesophagostomum</taxon>
    </lineage>
</organism>
<evidence type="ECO:0000313" key="2">
    <source>
        <dbReference type="Proteomes" id="UP000053660"/>
    </source>
</evidence>
<dbReference type="Proteomes" id="UP000053660">
    <property type="component" value="Unassembled WGS sequence"/>
</dbReference>